<sequence length="63" mass="6958">MKTGRFRLAAINFPTIAIAQKPSTNQVKMPETQASHLVNPVNGQFLKILLKSQPSAFSVISYQ</sequence>
<protein>
    <submittedName>
        <fullName evidence="1">Uncharacterized protein</fullName>
    </submittedName>
</protein>
<proteinExistence type="predicted"/>
<dbReference type="EMBL" id="SFAP01000195">
    <property type="protein sequence ID" value="TRV20936.1"/>
    <property type="molecule type" value="Genomic_DNA"/>
</dbReference>
<organism evidence="1 2">
    <name type="scientific">Microcystis wesenbergii Mw_MB_S_20031200_S109D</name>
    <dbReference type="NCBI Taxonomy" id="2486241"/>
    <lineage>
        <taxon>Bacteria</taxon>
        <taxon>Bacillati</taxon>
        <taxon>Cyanobacteriota</taxon>
        <taxon>Cyanophyceae</taxon>
        <taxon>Oscillatoriophycideae</taxon>
        <taxon>Chroococcales</taxon>
        <taxon>Microcystaceae</taxon>
        <taxon>Microcystis</taxon>
    </lineage>
</organism>
<dbReference type="AlphaFoldDB" id="A0A552LL47"/>
<accession>A0A552LL47</accession>
<comment type="caution">
    <text evidence="1">The sequence shown here is derived from an EMBL/GenBank/DDBJ whole genome shotgun (WGS) entry which is preliminary data.</text>
</comment>
<evidence type="ECO:0000313" key="2">
    <source>
        <dbReference type="Proteomes" id="UP000318616"/>
    </source>
</evidence>
<dbReference type="Proteomes" id="UP000318616">
    <property type="component" value="Unassembled WGS sequence"/>
</dbReference>
<gene>
    <name evidence="1" type="ORF">EWV88_15960</name>
</gene>
<reference evidence="1 2" key="1">
    <citation type="submission" date="2019-01" db="EMBL/GenBank/DDBJ databases">
        <title>Coherence of Microcystis species and biogeography revealed through population genomics.</title>
        <authorList>
            <person name="Perez-Carrascal O.M."/>
            <person name="Terrat Y."/>
            <person name="Giani A."/>
            <person name="Fortin N."/>
            <person name="Tromas N."/>
            <person name="Shapiro B.J."/>
        </authorList>
    </citation>
    <scope>NUCLEOTIDE SEQUENCE [LARGE SCALE GENOMIC DNA]</scope>
    <source>
        <strain evidence="1">Mw_MB_S_20031200_S109D</strain>
    </source>
</reference>
<name>A0A552LL47_9CHRO</name>
<evidence type="ECO:0000313" key="1">
    <source>
        <dbReference type="EMBL" id="TRV20936.1"/>
    </source>
</evidence>